<accession>A0A5B8LPA9</accession>
<proteinExistence type="predicted"/>
<dbReference type="Proteomes" id="UP000315364">
    <property type="component" value="Chromosome"/>
</dbReference>
<dbReference type="RefSeq" id="WP_146288981.1">
    <property type="nucleotide sequence ID" value="NZ_CP042304.1"/>
</dbReference>
<reference evidence="1 2" key="1">
    <citation type="submission" date="2019-07" db="EMBL/GenBank/DDBJ databases">
        <title>Full genome sequence of Devosia sp. Gsoil 520.</title>
        <authorList>
            <person name="Im W.-T."/>
        </authorList>
    </citation>
    <scope>NUCLEOTIDE SEQUENCE [LARGE SCALE GENOMIC DNA]</scope>
    <source>
        <strain evidence="1 2">Gsoil 520</strain>
    </source>
</reference>
<evidence type="ECO:0000313" key="2">
    <source>
        <dbReference type="Proteomes" id="UP000315364"/>
    </source>
</evidence>
<dbReference type="EMBL" id="CP042304">
    <property type="protein sequence ID" value="QDZ10177.1"/>
    <property type="molecule type" value="Genomic_DNA"/>
</dbReference>
<keyword evidence="2" id="KW-1185">Reference proteome</keyword>
<gene>
    <name evidence="1" type="ORF">FPZ08_05105</name>
</gene>
<name>A0A5B8LPA9_9HYPH</name>
<protein>
    <submittedName>
        <fullName evidence="1">Uncharacterized protein</fullName>
    </submittedName>
</protein>
<organism evidence="1 2">
    <name type="scientific">Devosia ginsengisoli</name>
    <dbReference type="NCBI Taxonomy" id="400770"/>
    <lineage>
        <taxon>Bacteria</taxon>
        <taxon>Pseudomonadati</taxon>
        <taxon>Pseudomonadota</taxon>
        <taxon>Alphaproteobacteria</taxon>
        <taxon>Hyphomicrobiales</taxon>
        <taxon>Devosiaceae</taxon>
        <taxon>Devosia</taxon>
    </lineage>
</organism>
<sequence>MWVLGIPCVLALLLYLVLLITPLPLPFAGQAVRSLVQSMLPPTSQLDMGEMKLALEKGVWPVIQFTPVTLTDSKSGAHIAVEALEVGFSPARALFGQPGATITIVRPHIQMVQDLFGPRITSFELLDDPAGGLPTVRVQEGEDTFPAVGISTSGVGMAGGDQPIAMRSDNEWLIYNLEASEQGIADIVEQAAQGRFSKLVIRDGVVDMNDSVYGLFRRFEAINLEIGPSRDRRNTSGTFSATLGGRTMTGSLSRTLGDDGNSRLEADVTNIDFAAVLPFIDDPTSLAAIRGAGALSIDVNFEPAAGKLVDGRFKIDLTGLDLRISDAYFPIASSILDIAWEPETGQFILNEAALQIGQSSAYVSGIFAMGLDQAFGPTVGISLKARNVVIHPNDMAAPAEPFDTMEFSGWSAPLYGALGIDRFLARKGDATVETTGRIDMLQAGLGLDMTVAGQGVSADDLKRLWPYIMGGDSRDWFVANVTEGTVAQSRMDFRFPVGTLGLEGEDKPLPDNSMQIDMIGTGVAIKPTAEMAPIAIDGETRLQVDDSNVIISAAGGKLATSAGEIRVSNPALVMDNADPAERIFEVSGDINAPIPALLDLASAQQPDALANAQLPIDLASITGTVDLGLVATITLADEASGRPMDVDYVVNGTVADFASSKPIQDRHIDNGQLAFSASQEGYQLGGTADIDGMEAEVEISGTPTTDPTFRLASTIDVADLASMGFDASEFLSGRVRFVAQPLADGALQMAVDLKDAALNIKDIGISKAAGTSGTLSATIRPQGEVTVLENIDLSFGTVRAIGDITYHATKGLQSANFSQFGLSNGDRAQLAMTPIDGGYSVRISGSQLDLKPMLRQFFGLGEGAGGVQSTQFDQTIALDVKLDRALGYYATTAFNLDLNLLLRGSDMRRANLTAQFSDGNAVSITTNPAPKGRTLSVAFNDAGTILRLLGVYSQLAGGSGSLVLTTDRDLDAEAGQLLMRDFAIVDEANVAQVLGNHSDSRAAIARQNRLDFDAAQVDFQRRSDRVEVTDAVLSGDTVGGTMRGFIYTNQRQYDLVGTYVPLFGLNNAFQQIPILGPLLGGREGEGLVGVTFAVQGPLDNPQFRINPLSMLVPGAFRELFEFRAKEQPPAQ</sequence>
<dbReference type="AlphaFoldDB" id="A0A5B8LPA9"/>
<dbReference type="KEGG" id="dea:FPZ08_05105"/>
<evidence type="ECO:0000313" key="1">
    <source>
        <dbReference type="EMBL" id="QDZ10177.1"/>
    </source>
</evidence>
<dbReference type="OrthoDB" id="7161641at2"/>